<dbReference type="AlphaFoldDB" id="A0A0S4LL06"/>
<keyword evidence="2" id="KW-1003">Cell membrane</keyword>
<keyword evidence="4 8" id="KW-0812">Transmembrane</keyword>
<dbReference type="InterPro" id="IPR019127">
    <property type="entry name" value="Exosortase"/>
</dbReference>
<dbReference type="NCBIfam" id="TIGR02914">
    <property type="entry name" value="EpsI_fam"/>
    <property type="match status" value="1"/>
</dbReference>
<evidence type="ECO:0000256" key="8">
    <source>
        <dbReference type="SAM" id="Phobius"/>
    </source>
</evidence>
<name>A0A0S4LL06_9BACT</name>
<dbReference type="GO" id="GO:0008233">
    <property type="term" value="F:peptidase activity"/>
    <property type="evidence" value="ECO:0007669"/>
    <property type="project" value="UniProtKB-KW"/>
</dbReference>
<dbReference type="EMBL" id="CZQA01000010">
    <property type="protein sequence ID" value="CUS37598.1"/>
    <property type="molecule type" value="Genomic_DNA"/>
</dbReference>
<feature type="transmembrane region" description="Helical" evidence="8">
    <location>
        <begin position="68"/>
        <end position="84"/>
    </location>
</feature>
<keyword evidence="3" id="KW-0645">Protease</keyword>
<evidence type="ECO:0000256" key="6">
    <source>
        <dbReference type="ARBA" id="ARBA00022989"/>
    </source>
</evidence>
<evidence type="ECO:0000256" key="1">
    <source>
        <dbReference type="ARBA" id="ARBA00004651"/>
    </source>
</evidence>
<evidence type="ECO:0000256" key="4">
    <source>
        <dbReference type="ARBA" id="ARBA00022692"/>
    </source>
</evidence>
<dbReference type="Pfam" id="PF11984">
    <property type="entry name" value="DUF3485"/>
    <property type="match status" value="1"/>
</dbReference>
<dbReference type="Proteomes" id="UP000199032">
    <property type="component" value="Unassembled WGS sequence"/>
</dbReference>
<dbReference type="STRING" id="1742972.COMA1_40131"/>
<dbReference type="NCBIfam" id="TIGR04152">
    <property type="entry name" value="exosort_VPLPA"/>
    <property type="match status" value="1"/>
</dbReference>
<feature type="transmembrane region" description="Helical" evidence="8">
    <location>
        <begin position="117"/>
        <end position="137"/>
    </location>
</feature>
<dbReference type="InterPro" id="IPR013426">
    <property type="entry name" value="EpsH-like"/>
</dbReference>
<evidence type="ECO:0000313" key="10">
    <source>
        <dbReference type="EMBL" id="CUS37598.1"/>
    </source>
</evidence>
<dbReference type="InterPro" id="IPR026491">
    <property type="entry name" value="ExosortD_VPLPA"/>
</dbReference>
<feature type="transmembrane region" description="Helical" evidence="8">
    <location>
        <begin position="313"/>
        <end position="333"/>
    </location>
</feature>
<comment type="subcellular location">
    <subcellularLocation>
        <location evidence="1">Cell membrane</location>
        <topology evidence="1">Multi-pass membrane protein</topology>
    </subcellularLocation>
</comment>
<dbReference type="GO" id="GO:0006508">
    <property type="term" value="P:proteolysis"/>
    <property type="evidence" value="ECO:0007669"/>
    <property type="project" value="UniProtKB-KW"/>
</dbReference>
<feature type="transmembrane region" description="Helical" evidence="8">
    <location>
        <begin position="90"/>
        <end position="110"/>
    </location>
</feature>
<evidence type="ECO:0000259" key="9">
    <source>
        <dbReference type="Pfam" id="PF11984"/>
    </source>
</evidence>
<dbReference type="Pfam" id="PF09721">
    <property type="entry name" value="Exosortase_EpsH"/>
    <property type="match status" value="1"/>
</dbReference>
<feature type="transmembrane region" description="Helical" evidence="8">
    <location>
        <begin position="184"/>
        <end position="202"/>
    </location>
</feature>
<dbReference type="NCBIfam" id="TIGR04178">
    <property type="entry name" value="exo_archaeo"/>
    <property type="match status" value="1"/>
</dbReference>
<proteinExistence type="predicted"/>
<feature type="domain" description="Methanolan biosynthesis EpsI" evidence="9">
    <location>
        <begin position="319"/>
        <end position="521"/>
    </location>
</feature>
<keyword evidence="5" id="KW-0378">Hydrolase</keyword>
<dbReference type="InterPro" id="IPR026392">
    <property type="entry name" value="Exo/Archaeosortase_dom"/>
</dbReference>
<organism evidence="10 11">
    <name type="scientific">Candidatus Nitrospira nitrosa</name>
    <dbReference type="NCBI Taxonomy" id="1742972"/>
    <lineage>
        <taxon>Bacteria</taxon>
        <taxon>Pseudomonadati</taxon>
        <taxon>Nitrospirota</taxon>
        <taxon>Nitrospiria</taxon>
        <taxon>Nitrospirales</taxon>
        <taxon>Nitrospiraceae</taxon>
        <taxon>Nitrospira</taxon>
    </lineage>
</organism>
<dbReference type="InterPro" id="IPR014263">
    <property type="entry name" value="Methanolan_biosynth_EpsI"/>
</dbReference>
<dbReference type="OrthoDB" id="9797363at2"/>
<gene>
    <name evidence="10" type="ORF">COMA1_40131</name>
</gene>
<evidence type="ECO:0000256" key="3">
    <source>
        <dbReference type="ARBA" id="ARBA00022670"/>
    </source>
</evidence>
<dbReference type="RefSeq" id="WP_090750053.1">
    <property type="nucleotide sequence ID" value="NZ_CZQA01000010.1"/>
</dbReference>
<feature type="transmembrane region" description="Helical" evidence="8">
    <location>
        <begin position="143"/>
        <end position="163"/>
    </location>
</feature>
<accession>A0A0S4LL06</accession>
<feature type="transmembrane region" description="Helical" evidence="8">
    <location>
        <begin position="249"/>
        <end position="270"/>
    </location>
</feature>
<sequence>MASTRALFVSSVLIVSFLLYLYADSLLFLISRWLESEDYSHGLFVPLISGVLIWQSRHQLSNMPTKQSWWGLAVIGCGLLLYVVGELSTLFLVLHLSLWIVLVGLAMTLIGIHGTKVIAFPLGYLLTAIPLPTFVYANLSSQLQLWSSSLGVGCLQLVGVMAFREGNVIDLGPVQLQVVEACSGIRYLLPLLSLALLCAYLFKDKIWKRVILVLSAIPISILINGFRIGMIGVLVELHGKGAAEGFYHLFEGWVIFMVSFGLLILEMAWLGRLGTEAPRRSLREHLKWRNPEVGAVAKREVSVLPNRIFSPGPAYLCSVALFAPCALLGTLLMDREESPPQRTAFVDFPMQINGWRGQPFPLEQQYIDVLRFDDYVLADYRLNPQQQINFYAAYYRSQRKGQSAHSPQSCLPGGGWEIESLTQVELPISDMSMQPLRANRVVIQKGGQKQIVLYWFKQRERNLTSEYLVKMYLLWDAFSRQRTDGALVRLAALVGPGESEFMVDQRLQDFAVAIGGELARFIPD</sequence>
<evidence type="ECO:0000256" key="2">
    <source>
        <dbReference type="ARBA" id="ARBA00022475"/>
    </source>
</evidence>
<keyword evidence="11" id="KW-1185">Reference proteome</keyword>
<protein>
    <recommendedName>
        <fullName evidence="9">Methanolan biosynthesis EpsI domain-containing protein</fullName>
    </recommendedName>
</protein>
<keyword evidence="7 8" id="KW-0472">Membrane</keyword>
<dbReference type="NCBIfam" id="TIGR02602">
    <property type="entry name" value="8TM_EpsH"/>
    <property type="match status" value="1"/>
</dbReference>
<feature type="transmembrane region" description="Helical" evidence="8">
    <location>
        <begin position="214"/>
        <end position="237"/>
    </location>
</feature>
<evidence type="ECO:0000256" key="7">
    <source>
        <dbReference type="ARBA" id="ARBA00023136"/>
    </source>
</evidence>
<evidence type="ECO:0000256" key="5">
    <source>
        <dbReference type="ARBA" id="ARBA00022801"/>
    </source>
</evidence>
<keyword evidence="6 8" id="KW-1133">Transmembrane helix</keyword>
<evidence type="ECO:0000313" key="11">
    <source>
        <dbReference type="Proteomes" id="UP000199032"/>
    </source>
</evidence>
<dbReference type="GO" id="GO:0005886">
    <property type="term" value="C:plasma membrane"/>
    <property type="evidence" value="ECO:0007669"/>
    <property type="project" value="UniProtKB-SubCell"/>
</dbReference>
<reference evidence="10 11" key="1">
    <citation type="submission" date="2015-10" db="EMBL/GenBank/DDBJ databases">
        <authorList>
            <person name="Gilbert D.G."/>
        </authorList>
    </citation>
    <scope>NUCLEOTIDE SEQUENCE [LARGE SCALE GENOMIC DNA]</scope>
    <source>
        <strain evidence="10">COMA1</strain>
    </source>
</reference>